<keyword evidence="1" id="KW-0808">Transferase</keyword>
<evidence type="ECO:0000256" key="1">
    <source>
        <dbReference type="ARBA" id="ARBA00022679"/>
    </source>
</evidence>
<dbReference type="EMBL" id="BONF01000058">
    <property type="protein sequence ID" value="GIF86042.1"/>
    <property type="molecule type" value="Genomic_DNA"/>
</dbReference>
<evidence type="ECO:0000313" key="3">
    <source>
        <dbReference type="Proteomes" id="UP000601223"/>
    </source>
</evidence>
<gene>
    <name evidence="2" type="ORF">Cba03nite_73910</name>
</gene>
<dbReference type="PANTHER" id="PTHR43861">
    <property type="entry name" value="TRANS-ACONITATE 2-METHYLTRANSFERASE-RELATED"/>
    <property type="match status" value="1"/>
</dbReference>
<dbReference type="RefSeq" id="WP_203756741.1">
    <property type="nucleotide sequence ID" value="NZ_BONF01000058.1"/>
</dbReference>
<dbReference type="Pfam" id="PF13489">
    <property type="entry name" value="Methyltransf_23"/>
    <property type="match status" value="1"/>
</dbReference>
<reference evidence="2 3" key="1">
    <citation type="submission" date="2021-01" db="EMBL/GenBank/DDBJ databases">
        <title>Whole genome shotgun sequence of Catellatospora bangladeshensis NBRC 107357.</title>
        <authorList>
            <person name="Komaki H."/>
            <person name="Tamura T."/>
        </authorList>
    </citation>
    <scope>NUCLEOTIDE SEQUENCE [LARGE SCALE GENOMIC DNA]</scope>
    <source>
        <strain evidence="2 3">NBRC 107357</strain>
    </source>
</reference>
<dbReference type="Gene3D" id="3.40.50.150">
    <property type="entry name" value="Vaccinia Virus protein VP39"/>
    <property type="match status" value="1"/>
</dbReference>
<sequence length="261" mass="28184">MTRTAYAFAGKTSVDEQLKALTDACDPFTRAGLDSLDIQADWQILDIGAGSGTIATWLADRVGADGMVTATDIDPSRIPARQRLTTVPHNIAADPLPDAYYDLIHSRLVMIHLPAREKILGKLLAALKPGGHLMLHEFDCTARRTVLNGGADDTALHERVIAGINRVLLTAGAQLDWGTAAHAAMTRAGFVDVDTTATQVSSRGGDPWARLAAINTLQLHEQLLDTGLTAADLDRFRNLMDDPDFTAMSYLITRTTGRRAQ</sequence>
<proteinExistence type="predicted"/>
<comment type="caution">
    <text evidence="2">The sequence shown here is derived from an EMBL/GenBank/DDBJ whole genome shotgun (WGS) entry which is preliminary data.</text>
</comment>
<dbReference type="SUPFAM" id="SSF53335">
    <property type="entry name" value="S-adenosyl-L-methionine-dependent methyltransferases"/>
    <property type="match status" value="1"/>
</dbReference>
<dbReference type="InterPro" id="IPR029063">
    <property type="entry name" value="SAM-dependent_MTases_sf"/>
</dbReference>
<dbReference type="CDD" id="cd02440">
    <property type="entry name" value="AdoMet_MTases"/>
    <property type="match status" value="1"/>
</dbReference>
<name>A0A8J3JJN6_9ACTN</name>
<evidence type="ECO:0008006" key="4">
    <source>
        <dbReference type="Google" id="ProtNLM"/>
    </source>
</evidence>
<protein>
    <recommendedName>
        <fullName evidence="4">Methyltransferase domain-containing protein</fullName>
    </recommendedName>
</protein>
<evidence type="ECO:0000313" key="2">
    <source>
        <dbReference type="EMBL" id="GIF86042.1"/>
    </source>
</evidence>
<accession>A0A8J3JJN6</accession>
<dbReference type="AlphaFoldDB" id="A0A8J3JJN6"/>
<organism evidence="2 3">
    <name type="scientific">Catellatospora bangladeshensis</name>
    <dbReference type="NCBI Taxonomy" id="310355"/>
    <lineage>
        <taxon>Bacteria</taxon>
        <taxon>Bacillati</taxon>
        <taxon>Actinomycetota</taxon>
        <taxon>Actinomycetes</taxon>
        <taxon>Micromonosporales</taxon>
        <taxon>Micromonosporaceae</taxon>
        <taxon>Catellatospora</taxon>
    </lineage>
</organism>
<keyword evidence="3" id="KW-1185">Reference proteome</keyword>
<dbReference type="PANTHER" id="PTHR43861:SF3">
    <property type="entry name" value="PUTATIVE (AFU_ORTHOLOGUE AFUA_2G14390)-RELATED"/>
    <property type="match status" value="1"/>
</dbReference>
<dbReference type="Proteomes" id="UP000601223">
    <property type="component" value="Unassembled WGS sequence"/>
</dbReference>
<dbReference type="GO" id="GO:0016740">
    <property type="term" value="F:transferase activity"/>
    <property type="evidence" value="ECO:0007669"/>
    <property type="project" value="UniProtKB-KW"/>
</dbReference>